<dbReference type="RefSeq" id="WP_062394809.1">
    <property type="nucleotide sequence ID" value="NZ_CP011853.1"/>
</dbReference>
<dbReference type="STRING" id="1136941.ACH46_01205"/>
<proteinExistence type="predicted"/>
<dbReference type="GO" id="GO:0004497">
    <property type="term" value="F:monooxygenase activity"/>
    <property type="evidence" value="ECO:0007669"/>
    <property type="project" value="UniProtKB-KW"/>
</dbReference>
<name>A0A0N9NDC8_9ACTN</name>
<evidence type="ECO:0000313" key="3">
    <source>
        <dbReference type="Proteomes" id="UP000063789"/>
    </source>
</evidence>
<evidence type="ECO:0000259" key="1">
    <source>
        <dbReference type="PROSITE" id="PS51725"/>
    </source>
</evidence>
<organism evidence="2 3">
    <name type="scientific">Gordonia phthalatica</name>
    <dbReference type="NCBI Taxonomy" id="1136941"/>
    <lineage>
        <taxon>Bacteria</taxon>
        <taxon>Bacillati</taxon>
        <taxon>Actinomycetota</taxon>
        <taxon>Actinomycetes</taxon>
        <taxon>Mycobacteriales</taxon>
        <taxon>Gordoniaceae</taxon>
        <taxon>Gordonia</taxon>
    </lineage>
</organism>
<dbReference type="EMBL" id="CP011853">
    <property type="protein sequence ID" value="ALG86498.1"/>
    <property type="molecule type" value="Genomic_DNA"/>
</dbReference>
<dbReference type="PANTHER" id="PTHR33336:SF3">
    <property type="entry name" value="ABM DOMAIN-CONTAINING PROTEIN"/>
    <property type="match status" value="1"/>
</dbReference>
<dbReference type="OrthoDB" id="8452260at2"/>
<sequence>MYFIVVKFQVKPSSADTFPEAVADFTAATRAEEGNLWFDWSRSLEDPNEYVLVEAFTDEGAGPHVSSDHFAKGLEAMRPHLVSTPKIISRQIDGDGWDAMGELQVD</sequence>
<dbReference type="AlphaFoldDB" id="A0A0N9NDC8"/>
<evidence type="ECO:0000313" key="2">
    <source>
        <dbReference type="EMBL" id="ALG86498.1"/>
    </source>
</evidence>
<dbReference type="InterPro" id="IPR050744">
    <property type="entry name" value="AI-2_Isomerase_LsrG"/>
</dbReference>
<dbReference type="SUPFAM" id="SSF54909">
    <property type="entry name" value="Dimeric alpha+beta barrel"/>
    <property type="match status" value="1"/>
</dbReference>
<gene>
    <name evidence="2" type="ORF">ACH46_01205</name>
</gene>
<dbReference type="Proteomes" id="UP000063789">
    <property type="component" value="Chromosome"/>
</dbReference>
<protein>
    <submittedName>
        <fullName evidence="2">Antibiotic biosynthesis monooxygenase</fullName>
    </submittedName>
</protein>
<keyword evidence="3" id="KW-1185">Reference proteome</keyword>
<keyword evidence="2" id="KW-0560">Oxidoreductase</keyword>
<keyword evidence="2" id="KW-0503">Monooxygenase</keyword>
<feature type="domain" description="ABM" evidence="1">
    <location>
        <begin position="2"/>
        <end position="92"/>
    </location>
</feature>
<dbReference type="Gene3D" id="3.30.70.100">
    <property type="match status" value="1"/>
</dbReference>
<reference evidence="3" key="1">
    <citation type="submission" date="2015-06" db="EMBL/GenBank/DDBJ databases">
        <title>Complete genome sequence and metabolic analysis of phthalate degradation pathway in Gordonia sp. QH-11.</title>
        <authorList>
            <person name="Jin D."/>
            <person name="Kong X."/>
            <person name="Bai Z."/>
        </authorList>
    </citation>
    <scope>NUCLEOTIDE SEQUENCE [LARGE SCALE GENOMIC DNA]</scope>
    <source>
        <strain evidence="3">QH-11</strain>
    </source>
</reference>
<dbReference type="KEGG" id="goq:ACH46_01205"/>
<dbReference type="Pfam" id="PF03992">
    <property type="entry name" value="ABM"/>
    <property type="match status" value="1"/>
</dbReference>
<dbReference type="PANTHER" id="PTHR33336">
    <property type="entry name" value="QUINOL MONOOXYGENASE YGIN-RELATED"/>
    <property type="match status" value="1"/>
</dbReference>
<reference evidence="2 3" key="2">
    <citation type="journal article" date="2017" name="Int. J. Syst. Evol. Microbiol.">
        <title>Gordonia phthalatica sp. nov., a di-n-butyl phthalate-degrading bacterium isolated from activated sludge.</title>
        <authorList>
            <person name="Jin D."/>
            <person name="Kong X."/>
            <person name="Jia M."/>
            <person name="Yu X."/>
            <person name="Wang X."/>
            <person name="Zhuang X."/>
            <person name="Deng Y."/>
            <person name="Bai Z."/>
        </authorList>
    </citation>
    <scope>NUCLEOTIDE SEQUENCE [LARGE SCALE GENOMIC DNA]</scope>
    <source>
        <strain evidence="2 3">QH-11</strain>
    </source>
</reference>
<dbReference type="PATRIC" id="fig|1136941.3.peg.245"/>
<dbReference type="InterPro" id="IPR011008">
    <property type="entry name" value="Dimeric_a/b-barrel"/>
</dbReference>
<dbReference type="InterPro" id="IPR007138">
    <property type="entry name" value="ABM_dom"/>
</dbReference>
<dbReference type="PROSITE" id="PS51725">
    <property type="entry name" value="ABM"/>
    <property type="match status" value="1"/>
</dbReference>
<accession>A0A0N9NDC8</accession>